<dbReference type="HOGENOM" id="CLU_011072_0_0_1"/>
<feature type="compositionally biased region" description="Acidic residues" evidence="8">
    <location>
        <begin position="315"/>
        <end position="333"/>
    </location>
</feature>
<dbReference type="SUPFAM" id="SSF56112">
    <property type="entry name" value="Protein kinase-like (PK-like)"/>
    <property type="match status" value="1"/>
</dbReference>
<dbReference type="Pfam" id="PF00069">
    <property type="entry name" value="Pkinase"/>
    <property type="match status" value="1"/>
</dbReference>
<organism evidence="11 12">
    <name type="scientific">Ceriporiopsis subvermispora (strain B)</name>
    <name type="common">White-rot fungus</name>
    <name type="synonym">Gelatoporia subvermispora</name>
    <dbReference type="NCBI Taxonomy" id="914234"/>
    <lineage>
        <taxon>Eukaryota</taxon>
        <taxon>Fungi</taxon>
        <taxon>Dikarya</taxon>
        <taxon>Basidiomycota</taxon>
        <taxon>Agaricomycotina</taxon>
        <taxon>Agaricomycetes</taxon>
        <taxon>Polyporales</taxon>
        <taxon>Gelatoporiaceae</taxon>
        <taxon>Gelatoporia</taxon>
    </lineage>
</organism>
<dbReference type="FunFam" id="1.10.510.10:FF:000571">
    <property type="entry name" value="Maternal embryonic leucine zipper kinase"/>
    <property type="match status" value="1"/>
</dbReference>
<dbReference type="GO" id="GO:0003924">
    <property type="term" value="F:GTPase activity"/>
    <property type="evidence" value="ECO:0007669"/>
    <property type="project" value="InterPro"/>
</dbReference>
<evidence type="ECO:0000256" key="2">
    <source>
        <dbReference type="ARBA" id="ARBA00022490"/>
    </source>
</evidence>
<dbReference type="PANTHER" id="PTHR45709:SF2">
    <property type="entry name" value="LARGE SUBUNIT GTPASE 1 HOMOLOG"/>
    <property type="match status" value="1"/>
</dbReference>
<protein>
    <recommendedName>
        <fullName evidence="13">Protein kinase domain-containing protein</fullName>
    </recommendedName>
</protein>
<keyword evidence="4" id="KW-0378">Hydrolase</keyword>
<keyword evidence="12" id="KW-1185">Reference proteome</keyword>
<reference evidence="11 12" key="1">
    <citation type="journal article" date="2012" name="Proc. Natl. Acad. Sci. U.S.A.">
        <title>Comparative genomics of Ceriporiopsis subvermispora and Phanerochaete chrysosporium provide insight into selective ligninolysis.</title>
        <authorList>
            <person name="Fernandez-Fueyo E."/>
            <person name="Ruiz-Duenas F.J."/>
            <person name="Ferreira P."/>
            <person name="Floudas D."/>
            <person name="Hibbett D.S."/>
            <person name="Canessa P."/>
            <person name="Larrondo L.F."/>
            <person name="James T.Y."/>
            <person name="Seelenfreund D."/>
            <person name="Lobos S."/>
            <person name="Polanco R."/>
            <person name="Tello M."/>
            <person name="Honda Y."/>
            <person name="Watanabe T."/>
            <person name="Watanabe T."/>
            <person name="Ryu J.S."/>
            <person name="Kubicek C.P."/>
            <person name="Schmoll M."/>
            <person name="Gaskell J."/>
            <person name="Hammel K.E."/>
            <person name="St John F.J."/>
            <person name="Vanden Wymelenberg A."/>
            <person name="Sabat G."/>
            <person name="Splinter BonDurant S."/>
            <person name="Syed K."/>
            <person name="Yadav J.S."/>
            <person name="Doddapaneni H."/>
            <person name="Subramanian V."/>
            <person name="Lavin J.L."/>
            <person name="Oguiza J.A."/>
            <person name="Perez G."/>
            <person name="Pisabarro A.G."/>
            <person name="Ramirez L."/>
            <person name="Santoyo F."/>
            <person name="Master E."/>
            <person name="Coutinho P.M."/>
            <person name="Henrissat B."/>
            <person name="Lombard V."/>
            <person name="Magnuson J.K."/>
            <person name="Kuees U."/>
            <person name="Hori C."/>
            <person name="Igarashi K."/>
            <person name="Samejima M."/>
            <person name="Held B.W."/>
            <person name="Barry K.W."/>
            <person name="LaButti K.M."/>
            <person name="Lapidus A."/>
            <person name="Lindquist E.A."/>
            <person name="Lucas S.M."/>
            <person name="Riley R."/>
            <person name="Salamov A.A."/>
            <person name="Hoffmeister D."/>
            <person name="Schwenk D."/>
            <person name="Hadar Y."/>
            <person name="Yarden O."/>
            <person name="de Vries R.P."/>
            <person name="Wiebenga A."/>
            <person name="Stenlid J."/>
            <person name="Eastwood D."/>
            <person name="Grigoriev I.V."/>
            <person name="Berka R.M."/>
            <person name="Blanchette R.A."/>
            <person name="Kersten P."/>
            <person name="Martinez A.T."/>
            <person name="Vicuna R."/>
            <person name="Cullen D."/>
        </authorList>
    </citation>
    <scope>NUCLEOTIDE SEQUENCE [LARGE SCALE GENOMIC DNA]</scope>
    <source>
        <strain evidence="11 12">B</strain>
    </source>
</reference>
<dbReference type="Pfam" id="PF01926">
    <property type="entry name" value="MMR_HSR1"/>
    <property type="match status" value="1"/>
</dbReference>
<dbReference type="GO" id="GO:0005524">
    <property type="term" value="F:ATP binding"/>
    <property type="evidence" value="ECO:0007669"/>
    <property type="project" value="UniProtKB-UniRule"/>
</dbReference>
<dbReference type="AlphaFoldDB" id="M2QXV4"/>
<dbReference type="GO" id="GO:0005829">
    <property type="term" value="C:cytosol"/>
    <property type="evidence" value="ECO:0007669"/>
    <property type="project" value="TreeGrafter"/>
</dbReference>
<dbReference type="EMBL" id="KB445791">
    <property type="protein sequence ID" value="EMD41943.1"/>
    <property type="molecule type" value="Genomic_DNA"/>
</dbReference>
<evidence type="ECO:0000259" key="10">
    <source>
        <dbReference type="PROSITE" id="PS51721"/>
    </source>
</evidence>
<dbReference type="PROSITE" id="PS00108">
    <property type="entry name" value="PROTEIN_KINASE_ST"/>
    <property type="match status" value="1"/>
</dbReference>
<evidence type="ECO:0000256" key="3">
    <source>
        <dbReference type="ARBA" id="ARBA00022741"/>
    </source>
</evidence>
<evidence type="ECO:0000256" key="8">
    <source>
        <dbReference type="SAM" id="MobiDB-lite"/>
    </source>
</evidence>
<keyword evidence="2" id="KW-0963">Cytoplasm</keyword>
<dbReference type="InterPro" id="IPR030378">
    <property type="entry name" value="G_CP_dom"/>
</dbReference>
<evidence type="ECO:0000256" key="5">
    <source>
        <dbReference type="ARBA" id="ARBA00022840"/>
    </source>
</evidence>
<feature type="compositionally biased region" description="Acidic residues" evidence="8">
    <location>
        <begin position="279"/>
        <end position="290"/>
    </location>
</feature>
<dbReference type="Gene3D" id="1.10.510.10">
    <property type="entry name" value="Transferase(Phosphotransferase) domain 1"/>
    <property type="match status" value="1"/>
</dbReference>
<dbReference type="InterPro" id="IPR011009">
    <property type="entry name" value="Kinase-like_dom_sf"/>
</dbReference>
<gene>
    <name evidence="11" type="ORF">CERSUDRAFT_147367</name>
</gene>
<dbReference type="GO" id="GO:0004672">
    <property type="term" value="F:protein kinase activity"/>
    <property type="evidence" value="ECO:0007669"/>
    <property type="project" value="InterPro"/>
</dbReference>
<evidence type="ECO:0000256" key="1">
    <source>
        <dbReference type="ARBA" id="ARBA00004496"/>
    </source>
</evidence>
<dbReference type="CDD" id="cd01857">
    <property type="entry name" value="HSR1_MMR1"/>
    <property type="match status" value="1"/>
</dbReference>
<dbReference type="PANTHER" id="PTHR45709">
    <property type="entry name" value="LARGE SUBUNIT GTPASE 1 HOMOLOG-RELATED"/>
    <property type="match status" value="1"/>
</dbReference>
<dbReference type="InterPro" id="IPR017441">
    <property type="entry name" value="Protein_kinase_ATP_BS"/>
</dbReference>
<dbReference type="SUPFAM" id="SSF52540">
    <property type="entry name" value="P-loop containing nucleoside triphosphate hydrolases"/>
    <property type="match status" value="1"/>
</dbReference>
<dbReference type="InterPro" id="IPR027417">
    <property type="entry name" value="P-loop_NTPase"/>
</dbReference>
<evidence type="ECO:0000313" key="12">
    <source>
        <dbReference type="Proteomes" id="UP000016930"/>
    </source>
</evidence>
<proteinExistence type="predicted"/>
<dbReference type="InterPro" id="IPR043358">
    <property type="entry name" value="GNL1-like"/>
</dbReference>
<dbReference type="OrthoDB" id="61815at2759"/>
<dbReference type="GO" id="GO:0000054">
    <property type="term" value="P:ribosomal subunit export from nucleus"/>
    <property type="evidence" value="ECO:0007669"/>
    <property type="project" value="TreeGrafter"/>
</dbReference>
<evidence type="ECO:0000256" key="4">
    <source>
        <dbReference type="ARBA" id="ARBA00022801"/>
    </source>
</evidence>
<evidence type="ECO:0000313" key="11">
    <source>
        <dbReference type="EMBL" id="EMD41943.1"/>
    </source>
</evidence>
<dbReference type="InterPro" id="IPR006073">
    <property type="entry name" value="GTP-bd"/>
</dbReference>
<feature type="region of interest" description="Disordered" evidence="8">
    <location>
        <begin position="266"/>
        <end position="341"/>
    </location>
</feature>
<comment type="subcellular location">
    <subcellularLocation>
        <location evidence="1">Cytoplasm</location>
    </subcellularLocation>
</comment>
<dbReference type="PROSITE" id="PS00107">
    <property type="entry name" value="PROTEIN_KINASE_ATP"/>
    <property type="match status" value="1"/>
</dbReference>
<dbReference type="Proteomes" id="UP000016930">
    <property type="component" value="Unassembled WGS sequence"/>
</dbReference>
<dbReference type="PROSITE" id="PS50011">
    <property type="entry name" value="PROTEIN_KINASE_DOM"/>
    <property type="match status" value="1"/>
</dbReference>
<evidence type="ECO:0000259" key="9">
    <source>
        <dbReference type="PROSITE" id="PS50011"/>
    </source>
</evidence>
<keyword evidence="3 7" id="KW-0547">Nucleotide-binding</keyword>
<dbReference type="InterPro" id="IPR000719">
    <property type="entry name" value="Prot_kinase_dom"/>
</dbReference>
<dbReference type="PROSITE" id="PS51721">
    <property type="entry name" value="G_CP"/>
    <property type="match status" value="1"/>
</dbReference>
<dbReference type="Gene3D" id="3.40.50.300">
    <property type="entry name" value="P-loop containing nucleotide triphosphate hydrolases"/>
    <property type="match status" value="2"/>
</dbReference>
<feature type="domain" description="Protein kinase" evidence="9">
    <location>
        <begin position="723"/>
        <end position="1013"/>
    </location>
</feature>
<accession>M2QXV4</accession>
<evidence type="ECO:0008006" key="13">
    <source>
        <dbReference type="Google" id="ProtNLM"/>
    </source>
</evidence>
<dbReference type="SMART" id="SM00220">
    <property type="entry name" value="S_TKc"/>
    <property type="match status" value="1"/>
</dbReference>
<keyword evidence="6" id="KW-0342">GTP-binding</keyword>
<evidence type="ECO:0000256" key="6">
    <source>
        <dbReference type="ARBA" id="ARBA00023134"/>
    </source>
</evidence>
<keyword evidence="5 7" id="KW-0067">ATP-binding</keyword>
<dbReference type="InterPro" id="IPR008271">
    <property type="entry name" value="Ser/Thr_kinase_AS"/>
</dbReference>
<feature type="domain" description="CP-type G" evidence="10">
    <location>
        <begin position="163"/>
        <end position="440"/>
    </location>
</feature>
<feature type="binding site" evidence="7">
    <location>
        <position position="752"/>
    </location>
    <ligand>
        <name>ATP</name>
        <dbReference type="ChEBI" id="CHEBI:30616"/>
    </ligand>
</feature>
<dbReference type="GO" id="GO:0005525">
    <property type="term" value="F:GTP binding"/>
    <property type="evidence" value="ECO:0007669"/>
    <property type="project" value="UniProtKB-KW"/>
</dbReference>
<sequence length="1036" mass="114914">MAPPKGKNPNPSGLGRAIINKQVKDARHARETGLYTTDVDSTTRLQSITQERDLDEFLNTAQLAGTQFTAERRNVKIINAPSGSQQNPYLLSEEEEKSTLQKHQQNKERLRVPRRPPWTKNMTPAQLDRQEKDAFLDWRRGLAELQEQDGLLLTPFERNIEVWRQLWRVLERSHLIVQIVDARNPLRFRCEDLESYVQDVEGAEGEHGTGRGKRRSLLLINKADLLTAQQRQQWADYFDAQGVRYAFFSAANAAALQEERREAFAAAQVTEERAAAAEQAEDDEEGDENGSDAPPASPLDGSQDAGDDVVAPDGDASESEPESELESESEDEPGLFVLPKEECLSDDPRTRVLSVLELEDLFVHCAPDLSTFTDSSGNNPTKLVIGLVGYPNVGKSSTINALIGEKKVSVSSTPGKTKHFQTIHLSPTLILCDCPGLVFPQFATSRAELVCDGVLPIDQLREHTGPTTLVVKRIPKEVLDAIYGLSIRTRGVEDGGDGEVTAEDLLIAYAIARGFMRSGQGNPDEARAARYILKDYVNAKLLFCQPPPGINEDEFNEQTRQLALRRAAGKKRAPTTRVVKGADTFIAPQDVSSAQLFANGIPSTTPGGRKSRAVDQDFFANGSLSARPFVQGATRGGQEVSRMRLYPHQNSVADDGTALSGRRARIASVLAQAGTEIACAYADLCSSYVLPEPVVSGVHCKLYAVRSSNGGIIVSCKRILNYVVTSHCLGSGSFATVHLAMDTSAYRQVACKSIKRKSRDTVDKVMKEVNILISLNHPNINRVFAADHDPSFLHIFLELCTGGDLFSYIVGQKDSRLCEGETKYIMYQLLKGLKYLHDKSISHRDLKPENILLHSPGPYPRIQIADFGLARPKAYQETFTVCGTVSYLPPEGILALDHKHLGYVGMPADCWSAGVIMYIMLTGSHPFDYDKVKGESEWYSYKPSEDFDHESSVSQVSARSDRMVKKRIVHGEVEFPENIWHELHDAEDLCGQLLVYDHLRRATVYAALKSRWFGCELLELEAAYQERILKDLRLSL</sequence>
<evidence type="ECO:0000256" key="7">
    <source>
        <dbReference type="PROSITE-ProRule" id="PRU10141"/>
    </source>
</evidence>
<name>M2QXV4_CERS8</name>
<dbReference type="STRING" id="914234.M2QXV4"/>